<organism evidence="5 6">
    <name type="scientific">Pleurodeles waltl</name>
    <name type="common">Iberian ribbed newt</name>
    <dbReference type="NCBI Taxonomy" id="8319"/>
    <lineage>
        <taxon>Eukaryota</taxon>
        <taxon>Metazoa</taxon>
        <taxon>Chordata</taxon>
        <taxon>Craniata</taxon>
        <taxon>Vertebrata</taxon>
        <taxon>Euteleostomi</taxon>
        <taxon>Amphibia</taxon>
        <taxon>Batrachia</taxon>
        <taxon>Caudata</taxon>
        <taxon>Salamandroidea</taxon>
        <taxon>Salamandridae</taxon>
        <taxon>Pleurodelinae</taxon>
        <taxon>Pleurodeles</taxon>
    </lineage>
</organism>
<feature type="compositionally biased region" description="Low complexity" evidence="3">
    <location>
        <begin position="100"/>
        <end position="109"/>
    </location>
</feature>
<dbReference type="CDD" id="cd06539">
    <property type="entry name" value="CIDE_N_A"/>
    <property type="match status" value="1"/>
</dbReference>
<dbReference type="AlphaFoldDB" id="A0AAV7VTC0"/>
<feature type="region of interest" description="Disordered" evidence="3">
    <location>
        <begin position="100"/>
        <end position="148"/>
    </location>
</feature>
<dbReference type="GO" id="GO:0005811">
    <property type="term" value="C:lipid droplet"/>
    <property type="evidence" value="ECO:0007669"/>
    <property type="project" value="InterPro"/>
</dbReference>
<keyword evidence="1 2" id="KW-0053">Apoptosis</keyword>
<evidence type="ECO:0000256" key="1">
    <source>
        <dbReference type="ARBA" id="ARBA00022703"/>
    </source>
</evidence>
<dbReference type="GO" id="GO:0006915">
    <property type="term" value="P:apoptotic process"/>
    <property type="evidence" value="ECO:0007669"/>
    <property type="project" value="UniProtKB-UniRule"/>
</dbReference>
<dbReference type="Proteomes" id="UP001066276">
    <property type="component" value="Chromosome 2_1"/>
</dbReference>
<reference evidence="5" key="1">
    <citation type="journal article" date="2022" name="bioRxiv">
        <title>Sequencing and chromosome-scale assembly of the giantPleurodeles waltlgenome.</title>
        <authorList>
            <person name="Brown T."/>
            <person name="Elewa A."/>
            <person name="Iarovenko S."/>
            <person name="Subramanian E."/>
            <person name="Araus A.J."/>
            <person name="Petzold A."/>
            <person name="Susuki M."/>
            <person name="Suzuki K.-i.T."/>
            <person name="Hayashi T."/>
            <person name="Toyoda A."/>
            <person name="Oliveira C."/>
            <person name="Osipova E."/>
            <person name="Leigh N.D."/>
            <person name="Simon A."/>
            <person name="Yun M.H."/>
        </authorList>
    </citation>
    <scope>NUCLEOTIDE SEQUENCE</scope>
    <source>
        <strain evidence="5">20211129_DDA</strain>
        <tissue evidence="5">Liver</tissue>
    </source>
</reference>
<evidence type="ECO:0000256" key="2">
    <source>
        <dbReference type="PROSITE-ProRule" id="PRU00447"/>
    </source>
</evidence>
<dbReference type="Pfam" id="PF02017">
    <property type="entry name" value="CIDE-N"/>
    <property type="match status" value="1"/>
</dbReference>
<dbReference type="GO" id="GO:0019915">
    <property type="term" value="P:lipid storage"/>
    <property type="evidence" value="ECO:0007669"/>
    <property type="project" value="InterPro"/>
</dbReference>
<feature type="compositionally biased region" description="Basic and acidic residues" evidence="3">
    <location>
        <begin position="118"/>
        <end position="132"/>
    </location>
</feature>
<evidence type="ECO:0000259" key="4">
    <source>
        <dbReference type="PROSITE" id="PS51135"/>
    </source>
</evidence>
<gene>
    <name evidence="5" type="ORF">NDU88_007701</name>
</gene>
<feature type="region of interest" description="Disordered" evidence="3">
    <location>
        <begin position="34"/>
        <end position="85"/>
    </location>
</feature>
<name>A0AAV7VTC0_PLEWA</name>
<dbReference type="PROSITE" id="PS51135">
    <property type="entry name" value="CIDE_N"/>
    <property type="match status" value="1"/>
</dbReference>
<dbReference type="Gene3D" id="3.10.20.10">
    <property type="match status" value="1"/>
</dbReference>
<dbReference type="PANTHER" id="PTHR12306">
    <property type="entry name" value="CELL DEATH ACTIVATOR CIDE"/>
    <property type="match status" value="1"/>
</dbReference>
<accession>A0AAV7VTC0</accession>
<evidence type="ECO:0000313" key="5">
    <source>
        <dbReference type="EMBL" id="KAJ1203920.1"/>
    </source>
</evidence>
<keyword evidence="6" id="KW-1185">Reference proteome</keyword>
<dbReference type="GO" id="GO:0042981">
    <property type="term" value="P:regulation of apoptotic process"/>
    <property type="evidence" value="ECO:0007669"/>
    <property type="project" value="TreeGrafter"/>
</dbReference>
<proteinExistence type="predicted"/>
<comment type="caution">
    <text evidence="5">The sequence shown here is derived from an EMBL/GenBank/DDBJ whole genome shotgun (WGS) entry which is preliminary data.</text>
</comment>
<evidence type="ECO:0000256" key="3">
    <source>
        <dbReference type="SAM" id="MobiDB-lite"/>
    </source>
</evidence>
<protein>
    <recommendedName>
        <fullName evidence="4">CIDE-N domain-containing protein</fullName>
    </recommendedName>
</protein>
<dbReference type="InterPro" id="IPR003508">
    <property type="entry name" value="CIDE-N_dom"/>
</dbReference>
<sequence length="390" mass="43087">MLLPGPDLIHVVASADQPGVYTALGAESRIDGIGEAAPTSTDSAVKSSVAPRAPCGPKLVGRVERAGPPRGRSPHPFERNPRSGRPLQAHSLRLVAGAAPLPSESAPPLRQSSLAAARQERIRGPRQSRDAGQRFTPMGPAREPRPPRCTSAPLKVAAHSMLPKPRSRVRVKRCRRSGKSRRRLAHLSVTSVGSLLTKRVLFLELPSPQRPYRVSNRDGSNRKGVVAGSLKELIDKALDTLMITSSLVTLVLEEDGTVVDTEEFFQSLEDNTHFLLLEDGDKWTQERNSKFSLTNQKKRGIAKITLDLYKLNPKDFIGCLNIRATFYEMYSVSYDIQCMGARRVLRKLLRVLSYLAQIAGHFLLQGGSYVLRWTGEYDEDETSRKPPTTQ</sequence>
<dbReference type="EMBL" id="JANPWB010000003">
    <property type="protein sequence ID" value="KAJ1203920.1"/>
    <property type="molecule type" value="Genomic_DNA"/>
</dbReference>
<feature type="domain" description="CIDE-N" evidence="4">
    <location>
        <begin position="208"/>
        <end position="285"/>
    </location>
</feature>
<dbReference type="PANTHER" id="PTHR12306:SF8">
    <property type="entry name" value="LIPID TRANSFERASE CIDEA"/>
    <property type="match status" value="1"/>
</dbReference>
<dbReference type="InterPro" id="IPR032936">
    <property type="entry name" value="CIDEA_N"/>
</dbReference>
<dbReference type="SUPFAM" id="SSF54277">
    <property type="entry name" value="CAD &amp; PB1 domains"/>
    <property type="match status" value="1"/>
</dbReference>
<evidence type="ECO:0000313" key="6">
    <source>
        <dbReference type="Proteomes" id="UP001066276"/>
    </source>
</evidence>
<dbReference type="SMART" id="SM00266">
    <property type="entry name" value="CAD"/>
    <property type="match status" value="1"/>
</dbReference>